<dbReference type="GO" id="GO:0007166">
    <property type="term" value="P:cell surface receptor signaling pathway"/>
    <property type="evidence" value="ECO:0007669"/>
    <property type="project" value="InterPro"/>
</dbReference>
<proteinExistence type="predicted"/>
<dbReference type="CDD" id="cd21037">
    <property type="entry name" value="MLKL_NTD"/>
    <property type="match status" value="1"/>
</dbReference>
<protein>
    <submittedName>
        <fullName evidence="1">Uncharacterized protein</fullName>
    </submittedName>
</protein>
<dbReference type="Proteomes" id="UP000623467">
    <property type="component" value="Unassembled WGS sequence"/>
</dbReference>
<name>A0A8H6ZCW6_9AGAR</name>
<gene>
    <name evidence="1" type="ORF">MSAN_00342700</name>
</gene>
<accession>A0A8H6ZCW6</accession>
<dbReference type="Gene3D" id="1.20.930.20">
    <property type="entry name" value="Adaptor protein Cbl, N-terminal domain"/>
    <property type="match status" value="1"/>
</dbReference>
<organism evidence="1 2">
    <name type="scientific">Mycena sanguinolenta</name>
    <dbReference type="NCBI Taxonomy" id="230812"/>
    <lineage>
        <taxon>Eukaryota</taxon>
        <taxon>Fungi</taxon>
        <taxon>Dikarya</taxon>
        <taxon>Basidiomycota</taxon>
        <taxon>Agaricomycotina</taxon>
        <taxon>Agaricomycetes</taxon>
        <taxon>Agaricomycetidae</taxon>
        <taxon>Agaricales</taxon>
        <taxon>Marasmiineae</taxon>
        <taxon>Mycenaceae</taxon>
        <taxon>Mycena</taxon>
    </lineage>
</organism>
<keyword evidence="2" id="KW-1185">Reference proteome</keyword>
<dbReference type="InterPro" id="IPR036537">
    <property type="entry name" value="Adaptor_Cbl_N_dom_sf"/>
</dbReference>
<dbReference type="InterPro" id="IPR059179">
    <property type="entry name" value="MLKL-like_MCAfunc"/>
</dbReference>
<reference evidence="1" key="1">
    <citation type="submission" date="2020-05" db="EMBL/GenBank/DDBJ databases">
        <title>Mycena genomes resolve the evolution of fungal bioluminescence.</title>
        <authorList>
            <person name="Tsai I.J."/>
        </authorList>
    </citation>
    <scope>NUCLEOTIDE SEQUENCE</scope>
    <source>
        <strain evidence="1">160909Yilan</strain>
    </source>
</reference>
<dbReference type="AlphaFoldDB" id="A0A8H6ZCW6"/>
<sequence length="401" mass="43580">MSLHGTTSRADALCTRCATIPGMNTFQPIVASTVEVCHAAENLAANAHHNHRARMKKLATSAVDETERAVNGMEMMPLPLSEDTVRILERVKGKLDDIRRAIEQMHTRSKGKLLKDSTVDRETRCLEKKLKALVDALLKGIHKPSGAEGISPGELANFTIRAASAVCEAPVLNFLKPVAGIAEIIAETAQTVKSNRSAALQLAAHSSMVTKAIAEHAATLGLDGFPAHSEALVALKSVLSDIHLYLTDLQKPRQRRITSWIMAKKKKDRIQELNQGLDKALTLFTTTKVLSTHTEVREIATLVRASSSVEEIATQVRLNTDVLTTVQADLATVLVTISASTSVVSNSSLIKSEGENWAKKPHTTALVPSLSDVAQLTLFFFFRFRQLAAVYLLSRRSGAIL</sequence>
<comment type="caution">
    <text evidence="1">The sequence shown here is derived from an EMBL/GenBank/DDBJ whole genome shotgun (WGS) entry which is preliminary data.</text>
</comment>
<evidence type="ECO:0000313" key="2">
    <source>
        <dbReference type="Proteomes" id="UP000623467"/>
    </source>
</evidence>
<dbReference type="EMBL" id="JACAZH010000002">
    <property type="protein sequence ID" value="KAF7374581.1"/>
    <property type="molecule type" value="Genomic_DNA"/>
</dbReference>
<evidence type="ECO:0000313" key="1">
    <source>
        <dbReference type="EMBL" id="KAF7374581.1"/>
    </source>
</evidence>